<gene>
    <name evidence="2" type="ORF">BN4615_P10939</name>
</gene>
<proteinExistence type="predicted"/>
<evidence type="ECO:0000256" key="1">
    <source>
        <dbReference type="SAM" id="MobiDB-lite"/>
    </source>
</evidence>
<name>A0A1M4BKV6_9ACTN</name>
<dbReference type="AlphaFoldDB" id="A0A1M4BKV6"/>
<sequence>MARRVTSPALCQARHRDDRPRHAADGLNLCPGCRSTLDRHLRDLPELHADVLAQLPTGGTSSGPTVSGSRTPPLPYNTRAGDWLGQLRHDLLWLTSLVASSRGISGPPPNPAAQCAWLARHAEWLSAQPDAGAYKDVLSELIGRAYSVIDPGRLPLVLGPCIEQIDGEPCGGTVKVTVRRDGDPTPSVIWCDGCDLDLDTTQWHRYGRRYQRGRMAG</sequence>
<protein>
    <submittedName>
        <fullName evidence="2">Uncharacterized protein</fullName>
    </submittedName>
</protein>
<organism evidence="2">
    <name type="scientific">Nonomuraea gerenzanensis</name>
    <dbReference type="NCBI Taxonomy" id="93944"/>
    <lineage>
        <taxon>Bacteria</taxon>
        <taxon>Bacillati</taxon>
        <taxon>Actinomycetota</taxon>
        <taxon>Actinomycetes</taxon>
        <taxon>Streptosporangiales</taxon>
        <taxon>Streptosporangiaceae</taxon>
        <taxon>Nonomuraea</taxon>
    </lineage>
</organism>
<feature type="compositionally biased region" description="Basic and acidic residues" evidence="1">
    <location>
        <begin position="14"/>
        <end position="24"/>
    </location>
</feature>
<dbReference type="RefSeq" id="WP_225267155.1">
    <property type="nucleotide sequence ID" value="NZ_CP084058.1"/>
</dbReference>
<evidence type="ECO:0000313" key="2">
    <source>
        <dbReference type="EMBL" id="SAP16276.1"/>
    </source>
</evidence>
<reference evidence="2" key="1">
    <citation type="submission" date="2016-04" db="EMBL/GenBank/DDBJ databases">
        <authorList>
            <person name="Evans L.H."/>
            <person name="Alamgir A."/>
            <person name="Owens N."/>
            <person name="Weber N.D."/>
            <person name="Virtaneva K."/>
            <person name="Barbian K."/>
            <person name="Babar A."/>
            <person name="Rosenke K."/>
        </authorList>
    </citation>
    <scope>NUCLEOTIDE SEQUENCE</scope>
    <source>
        <strain evidence="2">Nono1</strain>
    </source>
</reference>
<feature type="region of interest" description="Disordered" evidence="1">
    <location>
        <begin position="1"/>
        <end position="24"/>
    </location>
</feature>
<accession>A0A1M4BKV6</accession>
<feature type="compositionally biased region" description="Low complexity" evidence="1">
    <location>
        <begin position="56"/>
        <end position="71"/>
    </location>
</feature>
<feature type="region of interest" description="Disordered" evidence="1">
    <location>
        <begin position="54"/>
        <end position="73"/>
    </location>
</feature>
<dbReference type="EMBL" id="LT559120">
    <property type="protein sequence ID" value="SAP16276.1"/>
    <property type="molecule type" value="Genomic_DNA"/>
</dbReference>